<dbReference type="EMBL" id="PQXF01000023">
    <property type="protein sequence ID" value="PXF59599.1"/>
    <property type="molecule type" value="Genomic_DNA"/>
</dbReference>
<gene>
    <name evidence="1" type="ORF">C4B59_10950</name>
</gene>
<keyword evidence="1" id="KW-0436">Ligase</keyword>
<proteinExistence type="predicted"/>
<comment type="caution">
    <text evidence="1">The sequence shown here is derived from an EMBL/GenBank/DDBJ whole genome shotgun (WGS) entry which is preliminary data.</text>
</comment>
<organism evidence="1 2">
    <name type="scientific">Candidatus Methanogaster sp</name>
    <dbReference type="NCBI Taxonomy" id="3386292"/>
    <lineage>
        <taxon>Archaea</taxon>
        <taxon>Methanobacteriati</taxon>
        <taxon>Methanobacteriota</taxon>
        <taxon>Stenosarchaea group</taxon>
        <taxon>Methanomicrobia</taxon>
        <taxon>Methanosarcinales</taxon>
        <taxon>ANME-2 cluster</taxon>
        <taxon>Candidatus Methanogasteraceae</taxon>
        <taxon>Candidatus Methanogaster</taxon>
    </lineage>
</organism>
<dbReference type="EC" id="6.3.1.5" evidence="1"/>
<accession>A0AC61L0W9</accession>
<evidence type="ECO:0000313" key="2">
    <source>
        <dbReference type="Proteomes" id="UP000248329"/>
    </source>
</evidence>
<evidence type="ECO:0000313" key="1">
    <source>
        <dbReference type="EMBL" id="PXF59599.1"/>
    </source>
</evidence>
<protein>
    <submittedName>
        <fullName evidence="1">NAD(+) synthetase</fullName>
        <ecNumber evidence="1">6.3.1.5</ecNumber>
    </submittedName>
</protein>
<reference evidence="1" key="1">
    <citation type="submission" date="2018-01" db="EMBL/GenBank/DDBJ databases">
        <authorList>
            <person name="Krukenberg V."/>
        </authorList>
    </citation>
    <scope>NUCLEOTIDE SEQUENCE</scope>
    <source>
        <strain evidence="1">E20ANME2</strain>
    </source>
</reference>
<sequence>MNPDHIKNTISTFIRVQLEESGASGAVIGLSGGIDSTVAAYLTACAIGQENVLGILLPVRDLTPEQDTDDAIDIADRLGIEYRVIEISDILQSFSGVIPDYDLGAAVSNGNLIARTRMCVLYYYANLLNRIVIGTGNRTELLLGYATKYGDSGVDMEPLGNLYKTEVFELARQLGVPERIIEKPPSARLWAGQTDEGELGMRYREIDRILRMLVDEGLSAEEVAACGVPEYSISHITDLIRTSEHKRHAPPRAGGKTET</sequence>
<dbReference type="Proteomes" id="UP000248329">
    <property type="component" value="Unassembled WGS sequence"/>
</dbReference>
<name>A0AC61L0W9_9EURY</name>